<sequence length="444" mass="49222">FRRGAWHGHTGLARRREGLSRRILHWVSSGVGWSLPLAICAQTEYYYTPTRILRQANVEIDPSPSAAISVTIPLHDLKGLLPDQLRQIATDLGEPSYRGDQLFEWLHVHQARDLDGMTNLPARFRQVLAEAGAQMPGLELLESSASDTGKAVKFLFDLGQGENGQGLGQVEAVLIIDGDRRTACLSSQVGCALDCKFCATAQMGFVRNLHAGQIVEQLHRLHQEAQRRGERLTNIVMMGMGEPLLNYEQVTCALRLARASDGQLQIGGRKMTVSTAGHVPGILRLSEDDLNVGLAISLNATEDETRSQIMPINRKWPIADLMAAAKTYFDRKGRRVTFEYVLMDQVTDLDADADRLAVLTSSIPCKINLIPYNELAPGLQMSDRVYRRPSSARLDRFTRRLKNATRHTVTRRDSRGRDIDAACGQLHRRVTDAQSAVSATPQPA</sequence>
<dbReference type="InterPro" id="IPR048641">
    <property type="entry name" value="RlmN_N"/>
</dbReference>
<dbReference type="Gene3D" id="1.10.150.530">
    <property type="match status" value="1"/>
</dbReference>
<evidence type="ECO:0000256" key="11">
    <source>
        <dbReference type="ARBA" id="ARBA00023004"/>
    </source>
</evidence>
<evidence type="ECO:0000256" key="9">
    <source>
        <dbReference type="ARBA" id="ARBA00022694"/>
    </source>
</evidence>
<dbReference type="SUPFAM" id="SSF102114">
    <property type="entry name" value="Radical SAM enzymes"/>
    <property type="match status" value="1"/>
</dbReference>
<keyword evidence="11" id="KW-0408">Iron</keyword>
<accession>A0A382E163</accession>
<feature type="non-terminal residue" evidence="14">
    <location>
        <position position="1"/>
    </location>
</feature>
<dbReference type="Pfam" id="PF21016">
    <property type="entry name" value="RlmN_N"/>
    <property type="match status" value="1"/>
</dbReference>
<dbReference type="HAMAP" id="MF_01849">
    <property type="entry name" value="RNA_methyltr_RlmN"/>
    <property type="match status" value="1"/>
</dbReference>
<dbReference type="SFLD" id="SFLDS00029">
    <property type="entry name" value="Radical_SAM"/>
    <property type="match status" value="1"/>
</dbReference>
<keyword evidence="10" id="KW-0479">Metal-binding</keyword>
<keyword evidence="9" id="KW-0819">tRNA processing</keyword>
<dbReference type="SFLD" id="SFLDF00275">
    <property type="entry name" value="adenosine_C2_methyltransferase"/>
    <property type="match status" value="1"/>
</dbReference>
<dbReference type="InterPro" id="IPR007197">
    <property type="entry name" value="rSAM"/>
</dbReference>
<evidence type="ECO:0000256" key="10">
    <source>
        <dbReference type="ARBA" id="ARBA00022723"/>
    </source>
</evidence>
<comment type="subcellular location">
    <subcellularLocation>
        <location evidence="2">Cytoplasm</location>
    </subcellularLocation>
</comment>
<dbReference type="GO" id="GO:0005737">
    <property type="term" value="C:cytoplasm"/>
    <property type="evidence" value="ECO:0007669"/>
    <property type="project" value="UniProtKB-SubCell"/>
</dbReference>
<evidence type="ECO:0000256" key="2">
    <source>
        <dbReference type="ARBA" id="ARBA00004496"/>
    </source>
</evidence>
<evidence type="ECO:0000313" key="14">
    <source>
        <dbReference type="EMBL" id="SVB43721.1"/>
    </source>
</evidence>
<dbReference type="GO" id="GO:0030488">
    <property type="term" value="P:tRNA methylation"/>
    <property type="evidence" value="ECO:0007669"/>
    <property type="project" value="InterPro"/>
</dbReference>
<dbReference type="PROSITE" id="PS51918">
    <property type="entry name" value="RADICAL_SAM"/>
    <property type="match status" value="1"/>
</dbReference>
<keyword evidence="3" id="KW-0004">4Fe-4S</keyword>
<dbReference type="InterPro" id="IPR013785">
    <property type="entry name" value="Aldolase_TIM"/>
</dbReference>
<dbReference type="Gene3D" id="3.20.20.70">
    <property type="entry name" value="Aldolase class I"/>
    <property type="match status" value="1"/>
</dbReference>
<dbReference type="GO" id="GO:0046872">
    <property type="term" value="F:metal ion binding"/>
    <property type="evidence" value="ECO:0007669"/>
    <property type="project" value="UniProtKB-KW"/>
</dbReference>
<comment type="cofactor">
    <cofactor evidence="1">
        <name>[4Fe-4S] cluster</name>
        <dbReference type="ChEBI" id="CHEBI:49883"/>
    </cofactor>
</comment>
<keyword evidence="12" id="KW-0411">Iron-sulfur</keyword>
<reference evidence="14" key="1">
    <citation type="submission" date="2018-05" db="EMBL/GenBank/DDBJ databases">
        <authorList>
            <person name="Lanie J.A."/>
            <person name="Ng W.-L."/>
            <person name="Kazmierczak K.M."/>
            <person name="Andrzejewski T.M."/>
            <person name="Davidsen T.M."/>
            <person name="Wayne K.J."/>
            <person name="Tettelin H."/>
            <person name="Glass J.I."/>
            <person name="Rusch D."/>
            <person name="Podicherti R."/>
            <person name="Tsui H.-C.T."/>
            <person name="Winkler M.E."/>
        </authorList>
    </citation>
    <scope>NUCLEOTIDE SEQUENCE</scope>
</reference>
<evidence type="ECO:0000256" key="1">
    <source>
        <dbReference type="ARBA" id="ARBA00001966"/>
    </source>
</evidence>
<keyword evidence="8" id="KW-0949">S-adenosyl-L-methionine</keyword>
<organism evidence="14">
    <name type="scientific">marine metagenome</name>
    <dbReference type="NCBI Taxonomy" id="408172"/>
    <lineage>
        <taxon>unclassified sequences</taxon>
        <taxon>metagenomes</taxon>
        <taxon>ecological metagenomes</taxon>
    </lineage>
</organism>
<dbReference type="AlphaFoldDB" id="A0A382E163"/>
<keyword evidence="5" id="KW-0698">rRNA processing</keyword>
<dbReference type="GO" id="GO:0051539">
    <property type="term" value="F:4 iron, 4 sulfur cluster binding"/>
    <property type="evidence" value="ECO:0007669"/>
    <property type="project" value="UniProtKB-KW"/>
</dbReference>
<proteinExistence type="inferred from homology"/>
<evidence type="ECO:0000256" key="5">
    <source>
        <dbReference type="ARBA" id="ARBA00022552"/>
    </source>
</evidence>
<dbReference type="InterPro" id="IPR058240">
    <property type="entry name" value="rSAM_sf"/>
</dbReference>
<evidence type="ECO:0000256" key="6">
    <source>
        <dbReference type="ARBA" id="ARBA00022603"/>
    </source>
</evidence>
<dbReference type="SFLD" id="SFLDG01062">
    <property type="entry name" value="methyltransferase_(Class_A)"/>
    <property type="match status" value="1"/>
</dbReference>
<dbReference type="PANTHER" id="PTHR30544">
    <property type="entry name" value="23S RRNA METHYLTRANSFERASE"/>
    <property type="match status" value="1"/>
</dbReference>
<dbReference type="InterPro" id="IPR004383">
    <property type="entry name" value="rRNA_lsu_MTrfase_RlmN/Cfr"/>
</dbReference>
<protein>
    <recommendedName>
        <fullName evidence="13">Radical SAM core domain-containing protein</fullName>
    </recommendedName>
</protein>
<dbReference type="GO" id="GO:0070475">
    <property type="term" value="P:rRNA base methylation"/>
    <property type="evidence" value="ECO:0007669"/>
    <property type="project" value="InterPro"/>
</dbReference>
<dbReference type="GO" id="GO:0008173">
    <property type="term" value="F:RNA methyltransferase activity"/>
    <property type="evidence" value="ECO:0007669"/>
    <property type="project" value="InterPro"/>
</dbReference>
<gene>
    <name evidence="14" type="ORF">METZ01_LOCUS196575</name>
</gene>
<dbReference type="PIRSF" id="PIRSF006004">
    <property type="entry name" value="CHP00048"/>
    <property type="match status" value="1"/>
</dbReference>
<dbReference type="Pfam" id="PF04055">
    <property type="entry name" value="Radical_SAM"/>
    <property type="match status" value="1"/>
</dbReference>
<evidence type="ECO:0000256" key="8">
    <source>
        <dbReference type="ARBA" id="ARBA00022691"/>
    </source>
</evidence>
<keyword evidence="7" id="KW-0808">Transferase</keyword>
<dbReference type="InterPro" id="IPR027492">
    <property type="entry name" value="RNA_MTrfase_RlmN"/>
</dbReference>
<evidence type="ECO:0000256" key="12">
    <source>
        <dbReference type="ARBA" id="ARBA00023014"/>
    </source>
</evidence>
<dbReference type="PANTHER" id="PTHR30544:SF5">
    <property type="entry name" value="RADICAL SAM CORE DOMAIN-CONTAINING PROTEIN"/>
    <property type="match status" value="1"/>
</dbReference>
<feature type="domain" description="Radical SAM core" evidence="13">
    <location>
        <begin position="177"/>
        <end position="407"/>
    </location>
</feature>
<evidence type="ECO:0000256" key="7">
    <source>
        <dbReference type="ARBA" id="ARBA00022679"/>
    </source>
</evidence>
<dbReference type="EMBL" id="UINC01041865">
    <property type="protein sequence ID" value="SVB43721.1"/>
    <property type="molecule type" value="Genomic_DNA"/>
</dbReference>
<keyword evidence="6" id="KW-0489">Methyltransferase</keyword>
<dbReference type="InterPro" id="IPR040072">
    <property type="entry name" value="Methyltransferase_A"/>
</dbReference>
<name>A0A382E163_9ZZZZ</name>
<dbReference type="NCBIfam" id="TIGR00048">
    <property type="entry name" value="rRNA_mod_RlmN"/>
    <property type="match status" value="1"/>
</dbReference>
<evidence type="ECO:0000259" key="13">
    <source>
        <dbReference type="PROSITE" id="PS51918"/>
    </source>
</evidence>
<keyword evidence="4" id="KW-0963">Cytoplasm</keyword>
<dbReference type="CDD" id="cd01335">
    <property type="entry name" value="Radical_SAM"/>
    <property type="match status" value="1"/>
</dbReference>
<evidence type="ECO:0000256" key="3">
    <source>
        <dbReference type="ARBA" id="ARBA00022485"/>
    </source>
</evidence>
<evidence type="ECO:0000256" key="4">
    <source>
        <dbReference type="ARBA" id="ARBA00022490"/>
    </source>
</evidence>